<accession>A0A432V6T0</accession>
<keyword evidence="9" id="KW-1185">Reference proteome</keyword>
<comment type="similarity">
    <text evidence="1 4 5">Belongs to the universal ribosomal protein uL6 family.</text>
</comment>
<dbReference type="AlphaFoldDB" id="A0A432V6T0"/>
<keyword evidence="2 4" id="KW-0689">Ribosomal protein</keyword>
<dbReference type="SUPFAM" id="SSF56053">
    <property type="entry name" value="Ribosomal protein L6"/>
    <property type="match status" value="2"/>
</dbReference>
<dbReference type="InterPro" id="IPR020040">
    <property type="entry name" value="Ribosomal_uL6_a/b-dom"/>
</dbReference>
<dbReference type="PRINTS" id="PR00059">
    <property type="entry name" value="RIBOSOMALL6"/>
</dbReference>
<evidence type="ECO:0000313" key="8">
    <source>
        <dbReference type="EMBL" id="RUM97849.1"/>
    </source>
</evidence>
<dbReference type="EMBL" id="RKST01000008">
    <property type="protein sequence ID" value="RUM97849.1"/>
    <property type="molecule type" value="Genomic_DNA"/>
</dbReference>
<dbReference type="PANTHER" id="PTHR11655">
    <property type="entry name" value="60S/50S RIBOSOMAL PROTEIN L6/L9"/>
    <property type="match status" value="1"/>
</dbReference>
<dbReference type="Gene3D" id="3.90.930.12">
    <property type="entry name" value="Ribosomal protein L6, alpha-beta domain"/>
    <property type="match status" value="2"/>
</dbReference>
<evidence type="ECO:0000256" key="5">
    <source>
        <dbReference type="RuleBase" id="RU003869"/>
    </source>
</evidence>
<dbReference type="Pfam" id="PF00347">
    <property type="entry name" value="Ribosomal_L6"/>
    <property type="match status" value="2"/>
</dbReference>
<reference evidence="8 9" key="1">
    <citation type="submission" date="2018-11" db="EMBL/GenBank/DDBJ databases">
        <title>Pseudaminobacter arsenicus sp. nov., an arsenic-resistant bacterium isolated from arsenic-rich aquifers.</title>
        <authorList>
            <person name="Mu Y."/>
        </authorList>
    </citation>
    <scope>NUCLEOTIDE SEQUENCE [LARGE SCALE GENOMIC DNA]</scope>
    <source>
        <strain evidence="8 9">CB3</strain>
    </source>
</reference>
<dbReference type="PANTHER" id="PTHR11655:SF14">
    <property type="entry name" value="LARGE RIBOSOMAL SUBUNIT PROTEIN UL6M"/>
    <property type="match status" value="1"/>
</dbReference>
<evidence type="ECO:0000313" key="9">
    <source>
        <dbReference type="Proteomes" id="UP000281647"/>
    </source>
</evidence>
<dbReference type="FunFam" id="3.90.930.12:FF:000001">
    <property type="entry name" value="50S ribosomal protein L6"/>
    <property type="match status" value="1"/>
</dbReference>
<evidence type="ECO:0000256" key="1">
    <source>
        <dbReference type="ARBA" id="ARBA00009356"/>
    </source>
</evidence>
<dbReference type="InterPro" id="IPR019906">
    <property type="entry name" value="Ribosomal_uL6_bac-type"/>
</dbReference>
<comment type="caution">
    <text evidence="8">The sequence shown here is derived from an EMBL/GenBank/DDBJ whole genome shotgun (WGS) entry which is preliminary data.</text>
</comment>
<dbReference type="HAMAP" id="MF_01365_B">
    <property type="entry name" value="Ribosomal_uL6_B"/>
    <property type="match status" value="1"/>
</dbReference>
<dbReference type="InterPro" id="IPR000702">
    <property type="entry name" value="Ribosomal_uL6-like"/>
</dbReference>
<comment type="function">
    <text evidence="4 6">This protein binds to the 23S rRNA, and is important in its secondary structure. It is located near the subunit interface in the base of the L7/L12 stalk, and near the tRNA binding site of the peptidyltransferase center.</text>
</comment>
<dbReference type="GO" id="GO:0002181">
    <property type="term" value="P:cytoplasmic translation"/>
    <property type="evidence" value="ECO:0007669"/>
    <property type="project" value="TreeGrafter"/>
</dbReference>
<name>A0A432V6T0_9HYPH</name>
<dbReference type="Proteomes" id="UP000281647">
    <property type="component" value="Unassembled WGS sequence"/>
</dbReference>
<organism evidence="8 9">
    <name type="scientific">Borborobacter arsenicus</name>
    <dbReference type="NCBI Taxonomy" id="1851146"/>
    <lineage>
        <taxon>Bacteria</taxon>
        <taxon>Pseudomonadati</taxon>
        <taxon>Pseudomonadota</taxon>
        <taxon>Alphaproteobacteria</taxon>
        <taxon>Hyphomicrobiales</taxon>
        <taxon>Phyllobacteriaceae</taxon>
        <taxon>Borborobacter</taxon>
    </lineage>
</organism>
<keyword evidence="4 6" id="KW-0699">rRNA-binding</keyword>
<comment type="subunit">
    <text evidence="4">Part of the 50S ribosomal subunit.</text>
</comment>
<dbReference type="GO" id="GO:0003735">
    <property type="term" value="F:structural constituent of ribosome"/>
    <property type="evidence" value="ECO:0007669"/>
    <property type="project" value="UniProtKB-UniRule"/>
</dbReference>
<evidence type="ECO:0000256" key="6">
    <source>
        <dbReference type="RuleBase" id="RU003870"/>
    </source>
</evidence>
<evidence type="ECO:0000259" key="7">
    <source>
        <dbReference type="Pfam" id="PF00347"/>
    </source>
</evidence>
<evidence type="ECO:0000256" key="3">
    <source>
        <dbReference type="ARBA" id="ARBA00023274"/>
    </source>
</evidence>
<dbReference type="PROSITE" id="PS00525">
    <property type="entry name" value="RIBOSOMAL_L6_1"/>
    <property type="match status" value="1"/>
</dbReference>
<dbReference type="RefSeq" id="WP_128626720.1">
    <property type="nucleotide sequence ID" value="NZ_RKST01000008.1"/>
</dbReference>
<feature type="domain" description="Large ribosomal subunit protein uL6 alpha-beta" evidence="7">
    <location>
        <begin position="91"/>
        <end position="164"/>
    </location>
</feature>
<evidence type="ECO:0000256" key="4">
    <source>
        <dbReference type="HAMAP-Rule" id="MF_01365"/>
    </source>
</evidence>
<sequence length="177" mass="19184">MSRIGKKPVSVPQGVTATVDGQTVTAKGPKGELKFVVNDEVLVKLEDGEISVQPRDESKDARSKWGMSRSQIVNILQGVKDGFEKKLEINGVGYRAALQGKDLQLALGFSHDVIYRAPEGVTISVPKPTEIVVAGIDKQVVGQVAAEIREYRGPEPYKGKGVKYAGEVIVRKEGKKK</sequence>
<dbReference type="InterPro" id="IPR036789">
    <property type="entry name" value="Ribosomal_uL6-like_a/b-dom_sf"/>
</dbReference>
<dbReference type="GO" id="GO:0022625">
    <property type="term" value="C:cytosolic large ribosomal subunit"/>
    <property type="evidence" value="ECO:0007669"/>
    <property type="project" value="UniProtKB-UniRule"/>
</dbReference>
<proteinExistence type="inferred from homology"/>
<evidence type="ECO:0000256" key="2">
    <source>
        <dbReference type="ARBA" id="ARBA00022980"/>
    </source>
</evidence>
<gene>
    <name evidence="4" type="primary">rplF</name>
    <name evidence="8" type="ORF">EET67_09505</name>
</gene>
<dbReference type="PIRSF" id="PIRSF002162">
    <property type="entry name" value="Ribosomal_L6"/>
    <property type="match status" value="1"/>
</dbReference>
<keyword evidence="4 6" id="KW-0694">RNA-binding</keyword>
<dbReference type="GO" id="GO:0019843">
    <property type="term" value="F:rRNA binding"/>
    <property type="evidence" value="ECO:0007669"/>
    <property type="project" value="UniProtKB-UniRule"/>
</dbReference>
<feature type="domain" description="Large ribosomal subunit protein uL6 alpha-beta" evidence="7">
    <location>
        <begin position="11"/>
        <end position="82"/>
    </location>
</feature>
<dbReference type="NCBIfam" id="TIGR03654">
    <property type="entry name" value="L6_bact"/>
    <property type="match status" value="1"/>
</dbReference>
<dbReference type="OrthoDB" id="9805007at2"/>
<keyword evidence="3 4" id="KW-0687">Ribonucleoprotein</keyword>
<dbReference type="InterPro" id="IPR002358">
    <property type="entry name" value="Ribosomal_uL6_CS"/>
</dbReference>
<protein>
    <recommendedName>
        <fullName evidence="4">Large ribosomal subunit protein uL6</fullName>
    </recommendedName>
</protein>